<comment type="similarity">
    <text evidence="2">Belongs to the N-acetylmuramoyl-L-alanine amidase 2 family.</text>
</comment>
<dbReference type="PROSITE" id="PS51257">
    <property type="entry name" value="PROKAR_LIPOPROTEIN"/>
    <property type="match status" value="1"/>
</dbReference>
<evidence type="ECO:0000256" key="2">
    <source>
        <dbReference type="ARBA" id="ARBA00007553"/>
    </source>
</evidence>
<dbReference type="Pfam" id="PF01471">
    <property type="entry name" value="PG_binding_1"/>
    <property type="match status" value="1"/>
</dbReference>
<dbReference type="EC" id="3.5.1.28" evidence="3"/>
<dbReference type="AlphaFoldDB" id="W0L9S3"/>
<dbReference type="PATRIC" id="fig|1441930.4.peg.984"/>
<dbReference type="STRING" id="1441930.Z042_04925"/>
<keyword evidence="5" id="KW-0961">Cell wall biogenesis/degradation</keyword>
<dbReference type="Gene3D" id="3.40.80.10">
    <property type="entry name" value="Peptidoglycan recognition protein-like"/>
    <property type="match status" value="1"/>
</dbReference>
<dbReference type="InterPro" id="IPR051206">
    <property type="entry name" value="NAMLAA_amidase_2"/>
</dbReference>
<dbReference type="PANTHER" id="PTHR30417">
    <property type="entry name" value="N-ACETYLMURAMOYL-L-ALANINE AMIDASE AMID"/>
    <property type="match status" value="1"/>
</dbReference>
<evidence type="ECO:0000256" key="3">
    <source>
        <dbReference type="ARBA" id="ARBA00011901"/>
    </source>
</evidence>
<dbReference type="KEGG" id="sfo:Z042_04925"/>
<dbReference type="EMBL" id="CP007044">
    <property type="protein sequence ID" value="AHG19017.1"/>
    <property type="molecule type" value="Genomic_DNA"/>
</dbReference>
<name>W0L9S3_9GAMM</name>
<dbReference type="InterPro" id="IPR036365">
    <property type="entry name" value="PGBD-like_sf"/>
</dbReference>
<dbReference type="Proteomes" id="UP000019030">
    <property type="component" value="Chromosome"/>
</dbReference>
<evidence type="ECO:0000256" key="4">
    <source>
        <dbReference type="ARBA" id="ARBA00022801"/>
    </source>
</evidence>
<gene>
    <name evidence="7" type="ORF">Z042_04925</name>
</gene>
<sequence>MRKLLIALFTVVIVGCSSKAPLKDRGDYYTDSAFPSQSQNNRIRFLVFHYTAADDATSLKILTKGEVSAHYLVPSLPKRKDGKPIILQLVPEENRAWHAGVSHWNGRSNINDSSIGIEIVNKGFTEDMLGHQVWYPFNEQQISAIAVLAKDIIKRNNITLDNVIAHSDIAPLRKSDPGKLFPWQRLAEMGIGVWPNKETVEQYLAGRSPDTPADVLTIQKALSQYGYDEIPQSGILDEKTRKTISAFQMHFRQRDISGKADAETESIAKALIEKYRSNKT</sequence>
<dbReference type="HOGENOM" id="CLU_049290_2_1_6"/>
<dbReference type="RefSeq" id="WP_024912646.1">
    <property type="nucleotide sequence ID" value="NZ_CP007044.2"/>
</dbReference>
<dbReference type="InterPro" id="IPR002477">
    <property type="entry name" value="Peptidoglycan-bd-like"/>
</dbReference>
<keyword evidence="8" id="KW-1185">Reference proteome</keyword>
<dbReference type="GO" id="GO:0008745">
    <property type="term" value="F:N-acetylmuramoyl-L-alanine amidase activity"/>
    <property type="evidence" value="ECO:0007669"/>
    <property type="project" value="UniProtKB-EC"/>
</dbReference>
<evidence type="ECO:0000259" key="6">
    <source>
        <dbReference type="SMART" id="SM00644"/>
    </source>
</evidence>
<dbReference type="Gene3D" id="1.10.101.10">
    <property type="entry name" value="PGBD-like superfamily/PGBD"/>
    <property type="match status" value="1"/>
</dbReference>
<protein>
    <recommendedName>
        <fullName evidence="3">N-acetylmuramoyl-L-alanine amidase</fullName>
        <ecNumber evidence="3">3.5.1.28</ecNumber>
    </recommendedName>
</protein>
<evidence type="ECO:0000256" key="1">
    <source>
        <dbReference type="ARBA" id="ARBA00001561"/>
    </source>
</evidence>
<dbReference type="SMART" id="SM00644">
    <property type="entry name" value="Ami_2"/>
    <property type="match status" value="1"/>
</dbReference>
<dbReference type="GO" id="GO:0019867">
    <property type="term" value="C:outer membrane"/>
    <property type="evidence" value="ECO:0007669"/>
    <property type="project" value="TreeGrafter"/>
</dbReference>
<dbReference type="GO" id="GO:0009254">
    <property type="term" value="P:peptidoglycan turnover"/>
    <property type="evidence" value="ECO:0007669"/>
    <property type="project" value="TreeGrafter"/>
</dbReference>
<dbReference type="FunFam" id="3.40.80.10:FF:000003">
    <property type="entry name" value="N-acetylmuramoyl-L-alanine amidase"/>
    <property type="match status" value="1"/>
</dbReference>
<keyword evidence="4" id="KW-0378">Hydrolase</keyword>
<dbReference type="Pfam" id="PF01510">
    <property type="entry name" value="Amidase_2"/>
    <property type="match status" value="1"/>
</dbReference>
<proteinExistence type="inferred from homology"/>
<dbReference type="eggNOG" id="COG3023">
    <property type="taxonomic scope" value="Bacteria"/>
</dbReference>
<dbReference type="SUPFAM" id="SSF47090">
    <property type="entry name" value="PGBD-like"/>
    <property type="match status" value="1"/>
</dbReference>
<dbReference type="PANTHER" id="PTHR30417:SF1">
    <property type="entry name" value="N-ACETYLMURAMOYL-L-ALANINE AMIDASE AMID"/>
    <property type="match status" value="1"/>
</dbReference>
<reference evidence="7 8" key="2">
    <citation type="submission" date="2015-03" db="EMBL/GenBank/DDBJ databases">
        <authorList>
            <person name="Chan K.-G."/>
        </authorList>
    </citation>
    <scope>NUCLEOTIDE SEQUENCE [LARGE SCALE GENOMIC DNA]</scope>
    <source>
        <strain evidence="7 8">RB-25</strain>
    </source>
</reference>
<evidence type="ECO:0000256" key="5">
    <source>
        <dbReference type="ARBA" id="ARBA00023316"/>
    </source>
</evidence>
<comment type="catalytic activity">
    <reaction evidence="1">
        <text>Hydrolyzes the link between N-acetylmuramoyl residues and L-amino acid residues in certain cell-wall glycopeptides.</text>
        <dbReference type="EC" id="3.5.1.28"/>
    </reaction>
</comment>
<evidence type="ECO:0000313" key="8">
    <source>
        <dbReference type="Proteomes" id="UP000019030"/>
    </source>
</evidence>
<accession>W0L9S3</accession>
<dbReference type="GO" id="GO:0009253">
    <property type="term" value="P:peptidoglycan catabolic process"/>
    <property type="evidence" value="ECO:0007669"/>
    <property type="project" value="InterPro"/>
</dbReference>
<dbReference type="InterPro" id="IPR002502">
    <property type="entry name" value="Amidase_domain"/>
</dbReference>
<dbReference type="CDD" id="cd06583">
    <property type="entry name" value="PGRP"/>
    <property type="match status" value="1"/>
</dbReference>
<feature type="domain" description="N-acetylmuramoyl-L-alanine amidase" evidence="6">
    <location>
        <begin position="31"/>
        <end position="178"/>
    </location>
</feature>
<organism evidence="7 8">
    <name type="scientific">Chania multitudinisentens RB-25</name>
    <dbReference type="NCBI Taxonomy" id="1441930"/>
    <lineage>
        <taxon>Bacteria</taxon>
        <taxon>Pseudomonadati</taxon>
        <taxon>Pseudomonadota</taxon>
        <taxon>Gammaproteobacteria</taxon>
        <taxon>Enterobacterales</taxon>
        <taxon>Yersiniaceae</taxon>
        <taxon>Chania</taxon>
    </lineage>
</organism>
<dbReference type="SUPFAM" id="SSF55846">
    <property type="entry name" value="N-acetylmuramoyl-L-alanine amidase-like"/>
    <property type="match status" value="1"/>
</dbReference>
<dbReference type="GO" id="GO:0071555">
    <property type="term" value="P:cell wall organization"/>
    <property type="evidence" value="ECO:0007669"/>
    <property type="project" value="UniProtKB-KW"/>
</dbReference>
<dbReference type="OrthoDB" id="9794842at2"/>
<evidence type="ECO:0000313" key="7">
    <source>
        <dbReference type="EMBL" id="AHG19017.1"/>
    </source>
</evidence>
<dbReference type="InterPro" id="IPR036366">
    <property type="entry name" value="PGBDSf"/>
</dbReference>
<dbReference type="InterPro" id="IPR036505">
    <property type="entry name" value="Amidase/PGRP_sf"/>
</dbReference>
<reference evidence="7 8" key="1">
    <citation type="submission" date="2014-01" db="EMBL/GenBank/DDBJ databases">
        <title>Isolation of Serratia multitudinisentens RB-25 from Ex-Landfill site.</title>
        <authorList>
            <person name="Robson E.H.J."/>
        </authorList>
    </citation>
    <scope>NUCLEOTIDE SEQUENCE [LARGE SCALE GENOMIC DNA]</scope>
    <source>
        <strain evidence="7 8">RB-25</strain>
    </source>
</reference>